<sequence length="182" mass="20371">MVRKVEASSPVKSSSSKFGSLESTSGRCSGGSSTLSAFGEPDISDAGNSKVEQVRQDIREALACRDKQDDKPLITRLPSSNNEWKKTWFVAEGNWVAWEHISSEELSKVERKHVSDAWLVSQERRHVDYLLDDCRLHKLGFIINLTEARRRKVEKTLSKKSMSSFGCDTIGINCKSSFLSSV</sequence>
<feature type="region of interest" description="Disordered" evidence="1">
    <location>
        <begin position="1"/>
        <end position="50"/>
    </location>
</feature>
<evidence type="ECO:0000313" key="2">
    <source>
        <dbReference type="EMBL" id="KAI9162395.1"/>
    </source>
</evidence>
<name>A0AAD5IGJ2_ACENE</name>
<evidence type="ECO:0000313" key="3">
    <source>
        <dbReference type="Proteomes" id="UP001064489"/>
    </source>
</evidence>
<reference evidence="2" key="2">
    <citation type="submission" date="2023-02" db="EMBL/GenBank/DDBJ databases">
        <authorList>
            <person name="Swenson N.G."/>
            <person name="Wegrzyn J.L."/>
            <person name="Mcevoy S.L."/>
        </authorList>
    </citation>
    <scope>NUCLEOTIDE SEQUENCE</scope>
    <source>
        <strain evidence="2">91603</strain>
        <tissue evidence="2">Leaf</tissue>
    </source>
</reference>
<comment type="caution">
    <text evidence="2">The sequence shown here is derived from an EMBL/GenBank/DDBJ whole genome shotgun (WGS) entry which is preliminary data.</text>
</comment>
<dbReference type="Proteomes" id="UP001064489">
    <property type="component" value="Chromosome 2"/>
</dbReference>
<organism evidence="2 3">
    <name type="scientific">Acer negundo</name>
    <name type="common">Box elder</name>
    <dbReference type="NCBI Taxonomy" id="4023"/>
    <lineage>
        <taxon>Eukaryota</taxon>
        <taxon>Viridiplantae</taxon>
        <taxon>Streptophyta</taxon>
        <taxon>Embryophyta</taxon>
        <taxon>Tracheophyta</taxon>
        <taxon>Spermatophyta</taxon>
        <taxon>Magnoliopsida</taxon>
        <taxon>eudicotyledons</taxon>
        <taxon>Gunneridae</taxon>
        <taxon>Pentapetalae</taxon>
        <taxon>rosids</taxon>
        <taxon>malvids</taxon>
        <taxon>Sapindales</taxon>
        <taxon>Sapindaceae</taxon>
        <taxon>Hippocastanoideae</taxon>
        <taxon>Acereae</taxon>
        <taxon>Acer</taxon>
    </lineage>
</organism>
<accession>A0AAD5IGJ2</accession>
<proteinExistence type="predicted"/>
<evidence type="ECO:0000256" key="1">
    <source>
        <dbReference type="SAM" id="MobiDB-lite"/>
    </source>
</evidence>
<feature type="compositionally biased region" description="Low complexity" evidence="1">
    <location>
        <begin position="8"/>
        <end position="36"/>
    </location>
</feature>
<reference evidence="2" key="1">
    <citation type="journal article" date="2022" name="Plant J.">
        <title>Strategies of tolerance reflected in two North American maple genomes.</title>
        <authorList>
            <person name="McEvoy S.L."/>
            <person name="Sezen U.U."/>
            <person name="Trouern-Trend A."/>
            <person name="McMahon S.M."/>
            <person name="Schaberg P.G."/>
            <person name="Yang J."/>
            <person name="Wegrzyn J.L."/>
            <person name="Swenson N.G."/>
        </authorList>
    </citation>
    <scope>NUCLEOTIDE SEQUENCE</scope>
    <source>
        <strain evidence="2">91603</strain>
    </source>
</reference>
<gene>
    <name evidence="2" type="ORF">LWI28_026850</name>
</gene>
<keyword evidence="3" id="KW-1185">Reference proteome</keyword>
<protein>
    <submittedName>
        <fullName evidence="2">Uncharacterized protein</fullName>
    </submittedName>
</protein>
<dbReference type="AlphaFoldDB" id="A0AAD5IGJ2"/>
<dbReference type="EMBL" id="JAJSOW010000106">
    <property type="protein sequence ID" value="KAI9162395.1"/>
    <property type="molecule type" value="Genomic_DNA"/>
</dbReference>